<protein>
    <submittedName>
        <fullName evidence="3">E3 ubiquitin-protein ligase HECTD1</fullName>
    </submittedName>
</protein>
<feature type="domain" description="F5/8 type C" evidence="2">
    <location>
        <begin position="398"/>
        <end position="521"/>
    </location>
</feature>
<dbReference type="InterPro" id="IPR008979">
    <property type="entry name" value="Galactose-bd-like_sf"/>
</dbReference>
<evidence type="ECO:0000256" key="1">
    <source>
        <dbReference type="SAM" id="Coils"/>
    </source>
</evidence>
<sequence length="530" mass="58763">MTGVTDQVYPSRLLQRLVERVQCRCPNRALGCPDLLGVLVVGRHLATECEWREEECDRCHERVRRTEMGHHQDTTCPGKMLVLHHFWMLSVVQMACGCADVGCEARFPQADLPAHERDCTVAHASLLRQRLTSTTAELAQTRQELAAVTADFAQNREELAATKAELVGTRERLGGELTATKGELAMTQEELATTRHDLSVARAYLDQVPPAPPSTALRFRVFLPPPAPSELQARWNGALGHVSLSWRPQEPEAAAAIALPPYPAVPPVRYRVSVTLRKGEGQPATSVLYTGPDLSRTYEFPADAPAGSEARFTVVAIRGLVESRPSAAATCTRPRPIVFTYDHDMDDRGLFYYIGTQGNTQPWRNPAEAGWVTVSRSSPEGGRGRASDALGRKACISWTPSHPNAWWQVDLGAGRLFTPTRYTLRHCDAADNVNYRLQSWRLEGSLEGAVWETLDEHAKVFDILARPARPDATATFMVGHPTDPFPRFRAFAARYFRVLMTGPSQNGAEHLMLAGFEMYGTLDIDPRHHA</sequence>
<dbReference type="SUPFAM" id="SSF49785">
    <property type="entry name" value="Galactose-binding domain-like"/>
    <property type="match status" value="1"/>
</dbReference>
<dbReference type="Proteomes" id="UP001141327">
    <property type="component" value="Unassembled WGS sequence"/>
</dbReference>
<gene>
    <name evidence="3" type="ORF">PAPYR_4196</name>
</gene>
<dbReference type="Gene3D" id="2.60.120.260">
    <property type="entry name" value="Galactose-binding domain-like"/>
    <property type="match status" value="1"/>
</dbReference>
<evidence type="ECO:0000313" key="4">
    <source>
        <dbReference type="Proteomes" id="UP001141327"/>
    </source>
</evidence>
<accession>A0ABQ8UR21</accession>
<dbReference type="Pfam" id="PF00754">
    <property type="entry name" value="F5_F8_type_C"/>
    <property type="match status" value="1"/>
</dbReference>
<dbReference type="PANTHER" id="PTHR47457">
    <property type="entry name" value="OS05G0345500 PROTEIN"/>
    <property type="match status" value="1"/>
</dbReference>
<reference evidence="3" key="1">
    <citation type="journal article" date="2022" name="bioRxiv">
        <title>Genomics of Preaxostyla Flagellates Illuminates Evolutionary Transitions and the Path Towards Mitochondrial Loss.</title>
        <authorList>
            <person name="Novak L.V.F."/>
            <person name="Treitli S.C."/>
            <person name="Pyrih J."/>
            <person name="Halakuc P."/>
            <person name="Pipaliya S.V."/>
            <person name="Vacek V."/>
            <person name="Brzon O."/>
            <person name="Soukal P."/>
            <person name="Eme L."/>
            <person name="Dacks J.B."/>
            <person name="Karnkowska A."/>
            <person name="Elias M."/>
            <person name="Hampl V."/>
        </authorList>
    </citation>
    <scope>NUCLEOTIDE SEQUENCE</scope>
    <source>
        <strain evidence="3">RCP-MX</strain>
    </source>
</reference>
<evidence type="ECO:0000259" key="2">
    <source>
        <dbReference type="PROSITE" id="PS50022"/>
    </source>
</evidence>
<dbReference type="InterPro" id="IPR000421">
    <property type="entry name" value="FA58C"/>
</dbReference>
<keyword evidence="4" id="KW-1185">Reference proteome</keyword>
<name>A0ABQ8UR21_9EUKA</name>
<keyword evidence="1" id="KW-0175">Coiled coil</keyword>
<evidence type="ECO:0000313" key="3">
    <source>
        <dbReference type="EMBL" id="KAJ4459799.1"/>
    </source>
</evidence>
<dbReference type="EMBL" id="JAPMOS010000017">
    <property type="protein sequence ID" value="KAJ4459799.1"/>
    <property type="molecule type" value="Genomic_DNA"/>
</dbReference>
<organism evidence="3 4">
    <name type="scientific">Paratrimastix pyriformis</name>
    <dbReference type="NCBI Taxonomy" id="342808"/>
    <lineage>
        <taxon>Eukaryota</taxon>
        <taxon>Metamonada</taxon>
        <taxon>Preaxostyla</taxon>
        <taxon>Paratrimastigidae</taxon>
        <taxon>Paratrimastix</taxon>
    </lineage>
</organism>
<dbReference type="CDD" id="cd00063">
    <property type="entry name" value="FN3"/>
    <property type="match status" value="1"/>
</dbReference>
<feature type="coiled-coil region" evidence="1">
    <location>
        <begin position="124"/>
        <end position="158"/>
    </location>
</feature>
<dbReference type="InterPro" id="IPR003961">
    <property type="entry name" value="FN3_dom"/>
</dbReference>
<proteinExistence type="predicted"/>
<dbReference type="PROSITE" id="PS50022">
    <property type="entry name" value="FA58C_3"/>
    <property type="match status" value="1"/>
</dbReference>
<comment type="caution">
    <text evidence="3">The sequence shown here is derived from an EMBL/GenBank/DDBJ whole genome shotgun (WGS) entry which is preliminary data.</text>
</comment>
<dbReference type="PANTHER" id="PTHR47457:SF1">
    <property type="entry name" value="BTB DOMAIN-CONTAINING PROTEIN-RELATED"/>
    <property type="match status" value="1"/>
</dbReference>